<evidence type="ECO:0000256" key="1">
    <source>
        <dbReference type="SAM" id="SignalP"/>
    </source>
</evidence>
<accession>A0A1J1IWE2</accession>
<dbReference type="EMBL" id="CVRI01000063">
    <property type="protein sequence ID" value="CRL04611.1"/>
    <property type="molecule type" value="Genomic_DNA"/>
</dbReference>
<feature type="chain" id="PRO_5009619199" evidence="1">
    <location>
        <begin position="18"/>
        <end position="105"/>
    </location>
</feature>
<keyword evidence="3" id="KW-1185">Reference proteome</keyword>
<keyword evidence="1" id="KW-0732">Signal</keyword>
<proteinExistence type="predicted"/>
<dbReference type="AlphaFoldDB" id="A0A1J1IWE2"/>
<feature type="signal peptide" evidence="1">
    <location>
        <begin position="1"/>
        <end position="17"/>
    </location>
</feature>
<name>A0A1J1IWE2_9DIPT</name>
<dbReference type="Proteomes" id="UP000183832">
    <property type="component" value="Unassembled WGS sequence"/>
</dbReference>
<gene>
    <name evidence="2" type="ORF">CLUMA_CG017679</name>
</gene>
<sequence length="105" mass="11178">MKFSIFAFFLCIAVVLADPIKFNDNNVNDIINVKADASLVLSSLINEDIVSLIGLLKNQQGLVAVADGAGAVPYQSPATSPEMPKINIPPALMGKLSQLLLPKNE</sequence>
<evidence type="ECO:0000313" key="3">
    <source>
        <dbReference type="Proteomes" id="UP000183832"/>
    </source>
</evidence>
<protein>
    <submittedName>
        <fullName evidence="2">CLUMA_CG017679, isoform A</fullName>
    </submittedName>
</protein>
<reference evidence="2 3" key="1">
    <citation type="submission" date="2015-04" db="EMBL/GenBank/DDBJ databases">
        <authorList>
            <person name="Syromyatnikov M.Y."/>
            <person name="Popov V.N."/>
        </authorList>
    </citation>
    <scope>NUCLEOTIDE SEQUENCE [LARGE SCALE GENOMIC DNA]</scope>
</reference>
<organism evidence="2 3">
    <name type="scientific">Clunio marinus</name>
    <dbReference type="NCBI Taxonomy" id="568069"/>
    <lineage>
        <taxon>Eukaryota</taxon>
        <taxon>Metazoa</taxon>
        <taxon>Ecdysozoa</taxon>
        <taxon>Arthropoda</taxon>
        <taxon>Hexapoda</taxon>
        <taxon>Insecta</taxon>
        <taxon>Pterygota</taxon>
        <taxon>Neoptera</taxon>
        <taxon>Endopterygota</taxon>
        <taxon>Diptera</taxon>
        <taxon>Nematocera</taxon>
        <taxon>Chironomoidea</taxon>
        <taxon>Chironomidae</taxon>
        <taxon>Clunio</taxon>
    </lineage>
</organism>
<evidence type="ECO:0000313" key="2">
    <source>
        <dbReference type="EMBL" id="CRL04611.1"/>
    </source>
</evidence>